<evidence type="ECO:0000313" key="2">
    <source>
        <dbReference type="Proteomes" id="UP000677082"/>
    </source>
</evidence>
<dbReference type="Pfam" id="PF08811">
    <property type="entry name" value="DUF1800"/>
    <property type="match status" value="1"/>
</dbReference>
<protein>
    <recommendedName>
        <fullName evidence="3">DUF1800 domain-containing protein</fullName>
    </recommendedName>
</protein>
<dbReference type="Proteomes" id="UP000677082">
    <property type="component" value="Unassembled WGS sequence"/>
</dbReference>
<evidence type="ECO:0008006" key="3">
    <source>
        <dbReference type="Google" id="ProtNLM"/>
    </source>
</evidence>
<reference evidence="1 2" key="1">
    <citation type="submission" date="2021-03" db="EMBL/GenBank/DDBJ databases">
        <title>Whole genome shotgun sequence of Actinoplanes toevensis NBRC 105298.</title>
        <authorList>
            <person name="Komaki H."/>
            <person name="Tamura T."/>
        </authorList>
    </citation>
    <scope>NUCLEOTIDE SEQUENCE [LARGE SCALE GENOMIC DNA]</scope>
    <source>
        <strain evidence="1 2">NBRC 105298</strain>
    </source>
</reference>
<comment type="caution">
    <text evidence="1">The sequence shown here is derived from an EMBL/GenBank/DDBJ whole genome shotgun (WGS) entry which is preliminary data.</text>
</comment>
<accession>A0A919TBW6</accession>
<organism evidence="1 2">
    <name type="scientific">Paractinoplanes toevensis</name>
    <dbReference type="NCBI Taxonomy" id="571911"/>
    <lineage>
        <taxon>Bacteria</taxon>
        <taxon>Bacillati</taxon>
        <taxon>Actinomycetota</taxon>
        <taxon>Actinomycetes</taxon>
        <taxon>Micromonosporales</taxon>
        <taxon>Micromonosporaceae</taxon>
        <taxon>Paractinoplanes</taxon>
    </lineage>
</organism>
<proteinExistence type="predicted"/>
<dbReference type="RefSeq" id="WP_213008994.1">
    <property type="nucleotide sequence ID" value="NZ_BOQN01000064.1"/>
</dbReference>
<dbReference type="EMBL" id="BOQN01000064">
    <property type="protein sequence ID" value="GIM93159.1"/>
    <property type="molecule type" value="Genomic_DNA"/>
</dbReference>
<evidence type="ECO:0000313" key="1">
    <source>
        <dbReference type="EMBL" id="GIM93159.1"/>
    </source>
</evidence>
<gene>
    <name evidence="1" type="ORF">Ato02nite_049520</name>
</gene>
<sequence length="414" mass="44220">MTDRRVISHVLRRLTPGPTATEIDAGVSAGLEATVDRVLAPVPPPALPALGADPLTSARTKEERQEARRQVAEQVADATWWWIGRLAGTGSSAAEKLTFFWHGHWATSVQKVRSAGLMLSQQQIFRRYGTGATGPLVRAMLRDPALIIWLDGQRNTRKAPNENLAREVMELFTLGVGHYTEDDVKAAAKVLTGWQVDRAAGTARLVAARHDPAAVTLLGTTGVFGVDEFADMLVRHPAHVPFLASRVRARYGSAPDLETAGNNVTAMLRALALDASFPADAGNLGKQPIEWVVGAVRQLDVPLDKARKPALAALRALGQVPFRPPSVGGWPAGEAWLTTAAAQARLRSGQALAALAPAAVQSLSETKGERLDALARLLAVDAWTDRTAAVLKPVAAKPQQLLALALATPEYTVH</sequence>
<name>A0A919TBW6_9ACTN</name>
<keyword evidence="2" id="KW-1185">Reference proteome</keyword>
<dbReference type="AlphaFoldDB" id="A0A919TBW6"/>
<dbReference type="InterPro" id="IPR014917">
    <property type="entry name" value="DUF1800"/>
</dbReference>